<comment type="caution">
    <text evidence="2">The sequence shown here is derived from an EMBL/GenBank/DDBJ whole genome shotgun (WGS) entry which is preliminary data.</text>
</comment>
<sequence length="258" mass="28185">MAWSVLWLLVSLASAASGTSLPDLVEMQERFAQLYQCPADRGLATFSATIVSEQITYLAGSLGLPAPDLRLTFDGFSGFEVDYDREALLAREKGSLLADAADAIKNAAEGFFQAYESLAFRNLCTHLPATPTISLAGENVVLAYPDRTPGQTVHLTFSPEFRLLVMEARDAPTNAAHRMMPRWVMADGRFVLVAVEVEFIQDGASAFHSLFKVENQSIDGIFLPSRVTMHARDGGLASTKNALMEFQVTGYALGRSRR</sequence>
<feature type="chain" id="PRO_5016951140" evidence="1">
    <location>
        <begin position="16"/>
        <end position="258"/>
    </location>
</feature>
<evidence type="ECO:0000256" key="1">
    <source>
        <dbReference type="SAM" id="SignalP"/>
    </source>
</evidence>
<reference evidence="2 3" key="1">
    <citation type="submission" date="2018-05" db="EMBL/GenBank/DDBJ databases">
        <title>A metagenomic window into the 2 km-deep terrestrial subsurface aquifer revealed taxonomically and functionally diverse microbial community comprising novel uncultured bacterial lineages.</title>
        <authorList>
            <person name="Kadnikov V.V."/>
            <person name="Mardanov A.V."/>
            <person name="Beletsky A.V."/>
            <person name="Banks D."/>
            <person name="Pimenov N.V."/>
            <person name="Frank Y.A."/>
            <person name="Karnachuk O.V."/>
            <person name="Ravin N.V."/>
        </authorList>
    </citation>
    <scope>NUCLEOTIDE SEQUENCE [LARGE SCALE GENOMIC DNA]</scope>
    <source>
        <strain evidence="2">BY5</strain>
    </source>
</reference>
<evidence type="ECO:0000313" key="3">
    <source>
        <dbReference type="Proteomes" id="UP000252355"/>
    </source>
</evidence>
<name>A0A367ZSM1_9BACT</name>
<keyword evidence="1" id="KW-0732">Signal</keyword>
<feature type="signal peptide" evidence="1">
    <location>
        <begin position="1"/>
        <end position="15"/>
    </location>
</feature>
<protein>
    <submittedName>
        <fullName evidence="2">Uncharacterized protein</fullName>
    </submittedName>
</protein>
<dbReference type="EMBL" id="QOQW01000004">
    <property type="protein sequence ID" value="RCK80837.1"/>
    <property type="molecule type" value="Genomic_DNA"/>
</dbReference>
<organism evidence="2 3">
    <name type="scientific">Candidatus Ozemobacter sibiricus</name>
    <dbReference type="NCBI Taxonomy" id="2268124"/>
    <lineage>
        <taxon>Bacteria</taxon>
        <taxon>Candidatus Ozemobacteria</taxon>
        <taxon>Candidatus Ozemobacterales</taxon>
        <taxon>Candidatus Ozemobacteraceae</taxon>
        <taxon>Candidatus Ozemobacter</taxon>
    </lineage>
</organism>
<dbReference type="Proteomes" id="UP000252355">
    <property type="component" value="Unassembled WGS sequence"/>
</dbReference>
<proteinExistence type="predicted"/>
<dbReference type="AlphaFoldDB" id="A0A367ZSM1"/>
<gene>
    <name evidence="2" type="ORF">OZSIB_2725</name>
</gene>
<accession>A0A367ZSM1</accession>
<evidence type="ECO:0000313" key="2">
    <source>
        <dbReference type="EMBL" id="RCK80837.1"/>
    </source>
</evidence>